<keyword evidence="12" id="KW-0624">Polysaccharide degradation</keyword>
<keyword evidence="7" id="KW-0378">Hydrolase</keyword>
<evidence type="ECO:0000259" key="19">
    <source>
        <dbReference type="Pfam" id="PF21365"/>
    </source>
</evidence>
<evidence type="ECO:0000256" key="15">
    <source>
        <dbReference type="SAM" id="Phobius"/>
    </source>
</evidence>
<evidence type="ECO:0000256" key="12">
    <source>
        <dbReference type="ARBA" id="ARBA00023326"/>
    </source>
</evidence>
<evidence type="ECO:0000256" key="8">
    <source>
        <dbReference type="ARBA" id="ARBA00023180"/>
    </source>
</evidence>
<feature type="compositionally biased region" description="Polar residues" evidence="14">
    <location>
        <begin position="484"/>
        <end position="501"/>
    </location>
</feature>
<dbReference type="InterPro" id="IPR017853">
    <property type="entry name" value="GH"/>
</dbReference>
<accession>A0A9P8GT90</accession>
<evidence type="ECO:0000256" key="6">
    <source>
        <dbReference type="ARBA" id="ARBA00022729"/>
    </source>
</evidence>
<dbReference type="EMBL" id="JAHFYH010000001">
    <property type="protein sequence ID" value="KAH0237766.1"/>
    <property type="molecule type" value="Genomic_DNA"/>
</dbReference>
<evidence type="ECO:0000256" key="14">
    <source>
        <dbReference type="SAM" id="MobiDB-lite"/>
    </source>
</evidence>
<feature type="domain" description="Glycoside hydrolase family 31 N-terminal" evidence="18">
    <location>
        <begin position="88"/>
        <end position="229"/>
    </location>
</feature>
<comment type="caution">
    <text evidence="20">The sequence shown here is derived from an EMBL/GenBank/DDBJ whole genome shotgun (WGS) entry which is preliminary data.</text>
</comment>
<dbReference type="SUPFAM" id="SSF74650">
    <property type="entry name" value="Galactose mutarotase-like"/>
    <property type="match status" value="1"/>
</dbReference>
<feature type="transmembrane region" description="Helical" evidence="15">
    <location>
        <begin position="1211"/>
        <end position="1230"/>
    </location>
</feature>
<keyword evidence="9" id="KW-0119">Carbohydrate metabolism</keyword>
<dbReference type="SUPFAM" id="SSF51445">
    <property type="entry name" value="(Trans)glycosidases"/>
    <property type="match status" value="1"/>
</dbReference>
<dbReference type="PANTHER" id="PTHR22762:SF67">
    <property type="entry name" value="ALPHA_BETA-GLUCOSIDASE AGDC-RELATED"/>
    <property type="match status" value="1"/>
</dbReference>
<dbReference type="InterPro" id="IPR013780">
    <property type="entry name" value="Glyco_hydro_b"/>
</dbReference>
<feature type="chain" id="PRO_5040233404" evidence="16">
    <location>
        <begin position="20"/>
        <end position="1313"/>
    </location>
</feature>
<evidence type="ECO:0000256" key="13">
    <source>
        <dbReference type="ARBA" id="ARBA00025512"/>
    </source>
</evidence>
<evidence type="ECO:0000256" key="1">
    <source>
        <dbReference type="ARBA" id="ARBA00000448"/>
    </source>
</evidence>
<feature type="domain" description="Glycosyl hydrolase family 31 C-terminal" evidence="19">
    <location>
        <begin position="692"/>
        <end position="780"/>
    </location>
</feature>
<reference evidence="20" key="2">
    <citation type="submission" date="2021-08" db="EMBL/GenBank/DDBJ databases">
        <authorList>
            <person name="Gostincar C."/>
            <person name="Sun X."/>
            <person name="Song Z."/>
            <person name="Gunde-Cimerman N."/>
        </authorList>
    </citation>
    <scope>NUCLEOTIDE SEQUENCE</scope>
    <source>
        <strain evidence="20">EXF-8016</strain>
    </source>
</reference>
<keyword evidence="5" id="KW-0964">Secreted</keyword>
<feature type="signal peptide" evidence="16">
    <location>
        <begin position="1"/>
        <end position="19"/>
    </location>
</feature>
<evidence type="ECO:0000259" key="18">
    <source>
        <dbReference type="Pfam" id="PF13802"/>
    </source>
</evidence>
<dbReference type="Gene3D" id="3.20.20.80">
    <property type="entry name" value="Glycosidases"/>
    <property type="match status" value="1"/>
</dbReference>
<dbReference type="GO" id="GO:0030246">
    <property type="term" value="F:carbohydrate binding"/>
    <property type="evidence" value="ECO:0007669"/>
    <property type="project" value="InterPro"/>
</dbReference>
<feature type="transmembrane region" description="Helical" evidence="15">
    <location>
        <begin position="1039"/>
        <end position="1059"/>
    </location>
</feature>
<feature type="transmembrane region" description="Helical" evidence="15">
    <location>
        <begin position="1267"/>
        <end position="1289"/>
    </location>
</feature>
<sequence>MFRTVQWLVAAASVTQVFASPHGLARRQNSLPIESCPGYKATNVQQISQGLTADLTLAGPACNTYGQDIENLKLEITQETGDRLHVQIYDADENVYQVPESVLPRPGADGNVSSTSSQLVFEVVNDPFSFAVSRRSGGPALFNTTGAELVFQSQYLRLRTQLPENPHLYGLGEHSDPFQLNTTNYTRTLWSRDAYSIPGGTNLYGNHPVYFDHRGADGTHGVFLLNSNGMDIKINSTAEAGQYLEYNTIGGIIDLYFLAGPSPTEVAKQYAEVVGLPAEMPYWGFGFHQCRYGYQDVYEVAAVVANYSAADIPLEVMWTDIDYMDSRRVFTTDPERFPLEKMRELVSTLHSRQQSYIVMVDPAVAYYNYSAFNNGVEANAFLKRSNGSIYQGVVWPGVTAFPDWFANGTQEYWDNEFTTFFNADTGVDIDALWIDMNEASNFCTWPCNDPFGYAAANGYPPTPPAVRENAGYPIPGFPADFQPGSTSRKIKRQSNTTTSHLGLSGRNLIDPPYTINNAAGSLSNKTIDTNLYHENGLAMYDTHNLYGTMMSSVSRDAMLARRPTRRPMVITRSTFAGAGHHVGHWLGDNSAGWPWYRVSIAQMLEFAAIFQLPMVGSDVCGYAGNTWPELCARWATLGAFYPFYRNHAEVGSVNHEFYRWNLTTVAAQKAIDTRYRLLDYLYTAFHEQTVSGKPLIQPLFFVYPEDSNTFPIEHQFFWGDSILVSPVVDDNSTSVTFYLPDDIFYDYFTYQPERGTGNWVTRDNVDFTEITAHIRGGSILPLRQNSANTTTELRKQDIVLIIAPDLEGKAEGSLYLDEGDAIEQPQTSLITFSYANGTFEMGGSFGYPTNASVVSLTVLGQETNDYQEAQNVKRRELGKETKGGLLDENKDTMNMVGLNSEFVPGFYHSRLQTNREILHFTLPEAKKRKKSAQSPAWTFHLTNPNRHESDHKGLEPVRVLGGGYLQGNIDGLLELCLYNPPFQLCRNRMRLRCSMNMQSCRVLLSLHPSCLHPPLMHVSSPWCLDWHLALLVRRQWGRSITLISILLLLSLLTLLGWSSSFAEVEFAYRPQLDLSSPDVLILHFLALSIFLEVTILIADFDWCLKNHGKADDTLIIHDGVEAAQTQEASANVCVCRARRYFIPTIVAACEGMAGIETDADTRLVIDQVNDIAQVLKGRANDVSTCGHVFEMKVVERDTQLLATLQVIEKGVVGLLGTVGIAFAPIWIAFWTALGTPPAAETWAPMKSLLCGLVGSLGWWWRDGLLDLDGFALSSLLDGSSLLFLLFVFLDDFGGLLLELALALGSSSAVGSIG</sequence>
<comment type="catalytic activity">
    <reaction evidence="2">
        <text>Hydrolysis of terminal, non-reducing (1-&gt;4)-linked alpha-D-glucose residues with release of alpha-D-glucose.</text>
        <dbReference type="EC" id="3.2.1.20"/>
    </reaction>
</comment>
<dbReference type="GO" id="GO:0004558">
    <property type="term" value="F:alpha-1,4-glucosidase activity"/>
    <property type="evidence" value="ECO:0007669"/>
    <property type="project" value="UniProtKB-EC"/>
</dbReference>
<feature type="domain" description="Glycoside hydrolase family 31 TIM barrel" evidence="17">
    <location>
        <begin position="277"/>
        <end position="684"/>
    </location>
</feature>
<dbReference type="InterPro" id="IPR011013">
    <property type="entry name" value="Gal_mutarotase_sf_dom"/>
</dbReference>
<dbReference type="Gene3D" id="2.60.40.1760">
    <property type="entry name" value="glycosyl hydrolase (family 31)"/>
    <property type="match status" value="1"/>
</dbReference>
<feature type="region of interest" description="Disordered" evidence="14">
    <location>
        <begin position="484"/>
        <end position="503"/>
    </location>
</feature>
<dbReference type="GO" id="GO:0071555">
    <property type="term" value="P:cell wall organization"/>
    <property type="evidence" value="ECO:0007669"/>
    <property type="project" value="UniProtKB-KW"/>
</dbReference>
<evidence type="ECO:0000313" key="21">
    <source>
        <dbReference type="Proteomes" id="UP000767238"/>
    </source>
</evidence>
<reference evidence="20" key="1">
    <citation type="journal article" date="2021" name="J Fungi (Basel)">
        <title>Virulence traits and population genomics of the black yeast Aureobasidium melanogenum.</title>
        <authorList>
            <person name="Cernosa A."/>
            <person name="Sun X."/>
            <person name="Gostincar C."/>
            <person name="Fang C."/>
            <person name="Gunde-Cimerman N."/>
            <person name="Song Z."/>
        </authorList>
    </citation>
    <scope>NUCLEOTIDE SEQUENCE</scope>
    <source>
        <strain evidence="20">EXF-8016</strain>
    </source>
</reference>
<evidence type="ECO:0000259" key="17">
    <source>
        <dbReference type="Pfam" id="PF01055"/>
    </source>
</evidence>
<evidence type="ECO:0000256" key="4">
    <source>
        <dbReference type="ARBA" id="ARBA00007806"/>
    </source>
</evidence>
<comment type="catalytic activity">
    <reaction evidence="1">
        <text>Hydrolysis of terminal, non-reducing beta-D-glucosyl residues with release of beta-D-glucose.</text>
        <dbReference type="EC" id="3.2.1.21"/>
    </reaction>
</comment>
<organism evidence="20 21">
    <name type="scientific">Aureobasidium melanogenum</name>
    <name type="common">Aureobasidium pullulans var. melanogenum</name>
    <dbReference type="NCBI Taxonomy" id="46634"/>
    <lineage>
        <taxon>Eukaryota</taxon>
        <taxon>Fungi</taxon>
        <taxon>Dikarya</taxon>
        <taxon>Ascomycota</taxon>
        <taxon>Pezizomycotina</taxon>
        <taxon>Dothideomycetes</taxon>
        <taxon>Dothideomycetidae</taxon>
        <taxon>Dothideales</taxon>
        <taxon>Saccotheciaceae</taxon>
        <taxon>Aureobasidium</taxon>
    </lineage>
</organism>
<evidence type="ECO:0000256" key="9">
    <source>
        <dbReference type="ARBA" id="ARBA00023277"/>
    </source>
</evidence>
<dbReference type="Pfam" id="PF21365">
    <property type="entry name" value="Glyco_hydro_31_3rd"/>
    <property type="match status" value="1"/>
</dbReference>
<dbReference type="GO" id="GO:0005576">
    <property type="term" value="C:extracellular region"/>
    <property type="evidence" value="ECO:0007669"/>
    <property type="project" value="UniProtKB-SubCell"/>
</dbReference>
<protein>
    <submittedName>
        <fullName evidence="20">Alpha/beta-glucosidase agdC</fullName>
    </submittedName>
</protein>
<keyword evidence="6 16" id="KW-0732">Signal</keyword>
<evidence type="ECO:0000313" key="20">
    <source>
        <dbReference type="EMBL" id="KAH0237766.1"/>
    </source>
</evidence>
<comment type="function">
    <text evidence="13">Glucosidase involved in the degradation of cellulosic biomass. Has both alpha- and beta-glucosidase activity.</text>
</comment>
<evidence type="ECO:0000256" key="2">
    <source>
        <dbReference type="ARBA" id="ARBA00001657"/>
    </source>
</evidence>
<dbReference type="GO" id="GO:0008422">
    <property type="term" value="F:beta-glucosidase activity"/>
    <property type="evidence" value="ECO:0007669"/>
    <property type="project" value="UniProtKB-EC"/>
</dbReference>
<evidence type="ECO:0000256" key="3">
    <source>
        <dbReference type="ARBA" id="ARBA00004613"/>
    </source>
</evidence>
<dbReference type="Gene3D" id="2.60.40.1180">
    <property type="entry name" value="Golgi alpha-mannosidase II"/>
    <property type="match status" value="2"/>
</dbReference>
<keyword evidence="15" id="KW-0812">Transmembrane</keyword>
<dbReference type="CDD" id="cd14752">
    <property type="entry name" value="GH31_N"/>
    <property type="match status" value="1"/>
</dbReference>
<keyword evidence="15" id="KW-0472">Membrane</keyword>
<comment type="subcellular location">
    <subcellularLocation>
        <location evidence="3">Secreted</location>
    </subcellularLocation>
</comment>
<dbReference type="Pfam" id="PF01055">
    <property type="entry name" value="Glyco_hydro_31_2nd"/>
    <property type="match status" value="1"/>
</dbReference>
<dbReference type="GO" id="GO:0000272">
    <property type="term" value="P:polysaccharide catabolic process"/>
    <property type="evidence" value="ECO:0007669"/>
    <property type="project" value="UniProtKB-KW"/>
</dbReference>
<evidence type="ECO:0000256" key="16">
    <source>
        <dbReference type="SAM" id="SignalP"/>
    </source>
</evidence>
<proteinExistence type="inferred from homology"/>
<gene>
    <name evidence="20" type="ORF">KCV03_g391</name>
</gene>
<keyword evidence="10" id="KW-0326">Glycosidase</keyword>
<comment type="similarity">
    <text evidence="4">Belongs to the glycosyl hydrolase 31 family.</text>
</comment>
<dbReference type="InterPro" id="IPR025887">
    <property type="entry name" value="Glyco_hydro_31_N_dom"/>
</dbReference>
<feature type="non-terminal residue" evidence="20">
    <location>
        <position position="1313"/>
    </location>
</feature>
<feature type="transmembrane region" description="Helical" evidence="15">
    <location>
        <begin position="1242"/>
        <end position="1260"/>
    </location>
</feature>
<name>A0A9P8GT90_AURME</name>
<evidence type="ECO:0000256" key="7">
    <source>
        <dbReference type="ARBA" id="ARBA00022801"/>
    </source>
</evidence>
<keyword evidence="11" id="KW-0961">Cell wall biogenesis/degradation</keyword>
<dbReference type="Proteomes" id="UP000767238">
    <property type="component" value="Unassembled WGS sequence"/>
</dbReference>
<evidence type="ECO:0000256" key="10">
    <source>
        <dbReference type="ARBA" id="ARBA00023295"/>
    </source>
</evidence>
<dbReference type="InterPro" id="IPR048395">
    <property type="entry name" value="Glyco_hydro_31_C"/>
</dbReference>
<dbReference type="InterPro" id="IPR000322">
    <property type="entry name" value="Glyco_hydro_31_TIM"/>
</dbReference>
<dbReference type="SUPFAM" id="SSF51011">
    <property type="entry name" value="Glycosyl hydrolase domain"/>
    <property type="match status" value="1"/>
</dbReference>
<dbReference type="Pfam" id="PF13802">
    <property type="entry name" value="Gal_mutarotas_2"/>
    <property type="match status" value="1"/>
</dbReference>
<evidence type="ECO:0000256" key="5">
    <source>
        <dbReference type="ARBA" id="ARBA00022525"/>
    </source>
</evidence>
<evidence type="ECO:0000256" key="11">
    <source>
        <dbReference type="ARBA" id="ARBA00023316"/>
    </source>
</evidence>
<dbReference type="PANTHER" id="PTHR22762">
    <property type="entry name" value="ALPHA-GLUCOSIDASE"/>
    <property type="match status" value="1"/>
</dbReference>
<keyword evidence="15" id="KW-1133">Transmembrane helix</keyword>
<dbReference type="CDD" id="cd06602">
    <property type="entry name" value="GH31_MGAM_SI_GAA"/>
    <property type="match status" value="1"/>
</dbReference>
<keyword evidence="8" id="KW-0325">Glycoprotein</keyword>